<feature type="compositionally biased region" description="Basic and acidic residues" evidence="1">
    <location>
        <begin position="83"/>
        <end position="95"/>
    </location>
</feature>
<evidence type="ECO:0000313" key="3">
    <source>
        <dbReference type="Proteomes" id="UP001500831"/>
    </source>
</evidence>
<dbReference type="Proteomes" id="UP001500831">
    <property type="component" value="Unassembled WGS sequence"/>
</dbReference>
<reference evidence="2 3" key="1">
    <citation type="journal article" date="2019" name="Int. J. Syst. Evol. Microbiol.">
        <title>The Global Catalogue of Microorganisms (GCM) 10K type strain sequencing project: providing services to taxonomists for standard genome sequencing and annotation.</title>
        <authorList>
            <consortium name="The Broad Institute Genomics Platform"/>
            <consortium name="The Broad Institute Genome Sequencing Center for Infectious Disease"/>
            <person name="Wu L."/>
            <person name="Ma J."/>
        </authorList>
    </citation>
    <scope>NUCLEOTIDE SEQUENCE [LARGE SCALE GENOMIC DNA]</scope>
    <source>
        <strain evidence="2 3">JCM 6242</strain>
    </source>
</reference>
<protein>
    <submittedName>
        <fullName evidence="2">Uncharacterized protein</fullName>
    </submittedName>
</protein>
<dbReference type="EMBL" id="BAAAVI010000018">
    <property type="protein sequence ID" value="GAA2869471.1"/>
    <property type="molecule type" value="Genomic_DNA"/>
</dbReference>
<sequence length="123" mass="14189">MRVADPAFDEDYEICAWEGRYAWAKFDSFGREVRDRAKHSSHGAIRRRGGDERAHQYAHRALELYRRVRDRLGGAITPGDLGLIHERQGHHDRARDHHGHAPPPYRPGAVTDRNGRRTGCRSR</sequence>
<feature type="region of interest" description="Disordered" evidence="1">
    <location>
        <begin position="77"/>
        <end position="123"/>
    </location>
</feature>
<accession>A0ABN3VXL1</accession>
<dbReference type="Gene3D" id="1.25.40.10">
    <property type="entry name" value="Tetratricopeptide repeat domain"/>
    <property type="match status" value="1"/>
</dbReference>
<gene>
    <name evidence="2" type="ORF">GCM10010517_29470</name>
</gene>
<dbReference type="InterPro" id="IPR011990">
    <property type="entry name" value="TPR-like_helical_dom_sf"/>
</dbReference>
<dbReference type="RefSeq" id="WP_425581986.1">
    <property type="nucleotide sequence ID" value="NZ_BAAAVI010000018.1"/>
</dbReference>
<organism evidence="2 3">
    <name type="scientific">Streptosporangium fragile</name>
    <dbReference type="NCBI Taxonomy" id="46186"/>
    <lineage>
        <taxon>Bacteria</taxon>
        <taxon>Bacillati</taxon>
        <taxon>Actinomycetota</taxon>
        <taxon>Actinomycetes</taxon>
        <taxon>Streptosporangiales</taxon>
        <taxon>Streptosporangiaceae</taxon>
        <taxon>Streptosporangium</taxon>
    </lineage>
</organism>
<proteinExistence type="predicted"/>
<evidence type="ECO:0000313" key="2">
    <source>
        <dbReference type="EMBL" id="GAA2869471.1"/>
    </source>
</evidence>
<comment type="caution">
    <text evidence="2">The sequence shown here is derived from an EMBL/GenBank/DDBJ whole genome shotgun (WGS) entry which is preliminary data.</text>
</comment>
<evidence type="ECO:0000256" key="1">
    <source>
        <dbReference type="SAM" id="MobiDB-lite"/>
    </source>
</evidence>
<name>A0ABN3VXL1_9ACTN</name>
<keyword evidence="3" id="KW-1185">Reference proteome</keyword>